<dbReference type="EC" id="4.2.1.1" evidence="2"/>
<protein>
    <recommendedName>
        <fullName evidence="2">carbonic anhydrase</fullName>
        <ecNumber evidence="2">4.2.1.1</ecNumber>
    </recommendedName>
</protein>
<sequence length="233" mass="24472">MLRGNQRFVAGEPRHPRQDVERRTELAAAQAPLAALFGCSDSRLAAEIIFDLGLGDLFVVRNAGQVIADSIIGSLEYGVAVLGVKVLLVLGHDECGAVRAAIQSQAPGAERLPPHIEHLIEPIIPAVRRQVGVQPDGRVLVDPSAIDALAVGREHLRDTVGELLQRSPLIADAVATGELALVGANYRLSDGTVISDVVLGIEPPELSPYLSELERDSSSTPSAAPSPVGSDPA</sequence>
<evidence type="ECO:0000313" key="10">
    <source>
        <dbReference type="EMBL" id="PPH79974.1"/>
    </source>
</evidence>
<reference evidence="11 12" key="1">
    <citation type="submission" date="2018-02" db="EMBL/GenBank/DDBJ databases">
        <title>Bacteriophage NCPPB3778 and a type I-E CRISPR drive the evolution of the US Biological Select Agent, Rathayibacter toxicus.</title>
        <authorList>
            <person name="Davis E.W.II."/>
            <person name="Tabima J.F."/>
            <person name="Weisberg A.J."/>
            <person name="Lopes L.D."/>
            <person name="Wiseman M.S."/>
            <person name="Wiseman M.S."/>
            <person name="Pupko T."/>
            <person name="Belcher M.S."/>
            <person name="Sechler A.J."/>
            <person name="Tancos M.A."/>
            <person name="Schroeder B.K."/>
            <person name="Murray T.D."/>
            <person name="Luster D.G."/>
            <person name="Schneider W.L."/>
            <person name="Rogers E."/>
            <person name="Andreote F.D."/>
            <person name="Grunwald N.J."/>
            <person name="Putnam M.L."/>
            <person name="Chang J.H."/>
        </authorList>
    </citation>
    <scope>NUCLEOTIDE SEQUENCE [LARGE SCALE GENOMIC DNA]</scope>
    <source>
        <strain evidence="10 12">AY1D6</strain>
        <strain evidence="9 11">AY1I9</strain>
    </source>
</reference>
<feature type="compositionally biased region" description="Low complexity" evidence="8">
    <location>
        <begin position="218"/>
        <end position="227"/>
    </location>
</feature>
<comment type="cofactor">
    <cofactor evidence="7">
        <name>Zn(2+)</name>
        <dbReference type="ChEBI" id="CHEBI:29105"/>
    </cofactor>
    <text evidence="7">Binds 1 zinc ion per subunit.</text>
</comment>
<comment type="function">
    <text evidence="5">Catalyzes the reversible hydration of carbon dioxide to form bicarbonate.</text>
</comment>
<keyword evidence="3 7" id="KW-0862">Zinc</keyword>
<dbReference type="InterPro" id="IPR001765">
    <property type="entry name" value="Carbonic_anhydrase"/>
</dbReference>
<evidence type="ECO:0000256" key="5">
    <source>
        <dbReference type="ARBA" id="ARBA00024993"/>
    </source>
</evidence>
<dbReference type="EMBL" id="PSVT01000001">
    <property type="protein sequence ID" value="PPH79974.1"/>
    <property type="molecule type" value="Genomic_DNA"/>
</dbReference>
<dbReference type="SUPFAM" id="SSF53056">
    <property type="entry name" value="beta-carbonic anhydrase, cab"/>
    <property type="match status" value="1"/>
</dbReference>
<dbReference type="InterPro" id="IPR015892">
    <property type="entry name" value="Carbonic_anhydrase_CS"/>
</dbReference>
<dbReference type="Pfam" id="PF00484">
    <property type="entry name" value="Pro_CA"/>
    <property type="match status" value="1"/>
</dbReference>
<organism evidence="9 11">
    <name type="scientific">Rathayibacter rathayi</name>
    <name type="common">Corynebacterium rathayi</name>
    <dbReference type="NCBI Taxonomy" id="33887"/>
    <lineage>
        <taxon>Bacteria</taxon>
        <taxon>Bacillati</taxon>
        <taxon>Actinomycetota</taxon>
        <taxon>Actinomycetes</taxon>
        <taxon>Micrococcales</taxon>
        <taxon>Microbacteriaceae</taxon>
        <taxon>Rathayibacter</taxon>
    </lineage>
</organism>
<dbReference type="PROSITE" id="PS00704">
    <property type="entry name" value="PROK_CO2_ANHYDRASE_1"/>
    <property type="match status" value="1"/>
</dbReference>
<dbReference type="GO" id="GO:0004089">
    <property type="term" value="F:carbonate dehydratase activity"/>
    <property type="evidence" value="ECO:0007669"/>
    <property type="project" value="UniProtKB-EC"/>
</dbReference>
<comment type="catalytic activity">
    <reaction evidence="6">
        <text>hydrogencarbonate + H(+) = CO2 + H2O</text>
        <dbReference type="Rhea" id="RHEA:10748"/>
        <dbReference type="ChEBI" id="CHEBI:15377"/>
        <dbReference type="ChEBI" id="CHEBI:15378"/>
        <dbReference type="ChEBI" id="CHEBI:16526"/>
        <dbReference type="ChEBI" id="CHEBI:17544"/>
        <dbReference type="EC" id="4.2.1.1"/>
    </reaction>
</comment>
<evidence type="ECO:0000313" key="9">
    <source>
        <dbReference type="EMBL" id="PPF16470.1"/>
    </source>
</evidence>
<comment type="similarity">
    <text evidence="1">Belongs to the beta-class carbonic anhydrase family.</text>
</comment>
<keyword evidence="4" id="KW-0456">Lyase</keyword>
<keyword evidence="7" id="KW-0479">Metal-binding</keyword>
<evidence type="ECO:0000256" key="4">
    <source>
        <dbReference type="ARBA" id="ARBA00023239"/>
    </source>
</evidence>
<accession>A0ABD6WD57</accession>
<dbReference type="PANTHER" id="PTHR11002">
    <property type="entry name" value="CARBONIC ANHYDRASE"/>
    <property type="match status" value="1"/>
</dbReference>
<dbReference type="PANTHER" id="PTHR11002:SF79">
    <property type="entry name" value="CARBONIC ANHYDRASE 2"/>
    <property type="match status" value="1"/>
</dbReference>
<evidence type="ECO:0000256" key="1">
    <source>
        <dbReference type="ARBA" id="ARBA00006217"/>
    </source>
</evidence>
<dbReference type="AlphaFoldDB" id="A0ABD6WD57"/>
<dbReference type="Gene3D" id="3.40.1050.10">
    <property type="entry name" value="Carbonic anhydrase"/>
    <property type="match status" value="1"/>
</dbReference>
<feature type="binding site" evidence="7">
    <location>
        <position position="39"/>
    </location>
    <ligand>
        <name>Zn(2+)</name>
        <dbReference type="ChEBI" id="CHEBI:29105"/>
    </ligand>
</feature>
<dbReference type="KEGG" id="rry:C1O28_08650"/>
<evidence type="ECO:0000256" key="6">
    <source>
        <dbReference type="ARBA" id="ARBA00048348"/>
    </source>
</evidence>
<gene>
    <name evidence="9" type="ORF">C5C04_01125</name>
    <name evidence="10" type="ORF">C5C40_01130</name>
</gene>
<evidence type="ECO:0000256" key="3">
    <source>
        <dbReference type="ARBA" id="ARBA00022833"/>
    </source>
</evidence>
<dbReference type="EMBL" id="PSUL01000001">
    <property type="protein sequence ID" value="PPF16470.1"/>
    <property type="molecule type" value="Genomic_DNA"/>
</dbReference>
<evidence type="ECO:0000313" key="12">
    <source>
        <dbReference type="Proteomes" id="UP000239698"/>
    </source>
</evidence>
<feature type="region of interest" description="Disordered" evidence="8">
    <location>
        <begin position="211"/>
        <end position="233"/>
    </location>
</feature>
<evidence type="ECO:0000256" key="8">
    <source>
        <dbReference type="SAM" id="MobiDB-lite"/>
    </source>
</evidence>
<dbReference type="Proteomes" id="UP000237881">
    <property type="component" value="Unassembled WGS sequence"/>
</dbReference>
<evidence type="ECO:0000313" key="11">
    <source>
        <dbReference type="Proteomes" id="UP000237881"/>
    </source>
</evidence>
<proteinExistence type="inferred from homology"/>
<feature type="binding site" evidence="7">
    <location>
        <position position="41"/>
    </location>
    <ligand>
        <name>Zn(2+)</name>
        <dbReference type="ChEBI" id="CHEBI:29105"/>
    </ligand>
</feature>
<name>A0ABD6WD57_RATRA</name>
<dbReference type="Proteomes" id="UP000239698">
    <property type="component" value="Unassembled WGS sequence"/>
</dbReference>
<evidence type="ECO:0000256" key="2">
    <source>
        <dbReference type="ARBA" id="ARBA00012925"/>
    </source>
</evidence>
<dbReference type="SMART" id="SM00947">
    <property type="entry name" value="Pro_CA"/>
    <property type="match status" value="1"/>
</dbReference>
<keyword evidence="12" id="KW-1185">Reference proteome</keyword>
<evidence type="ECO:0000256" key="7">
    <source>
        <dbReference type="PIRSR" id="PIRSR601765-1"/>
    </source>
</evidence>
<comment type="caution">
    <text evidence="9">The sequence shown here is derived from an EMBL/GenBank/DDBJ whole genome shotgun (WGS) entry which is preliminary data.</text>
</comment>
<feature type="binding site" evidence="7">
    <location>
        <position position="95"/>
    </location>
    <ligand>
        <name>Zn(2+)</name>
        <dbReference type="ChEBI" id="CHEBI:29105"/>
    </ligand>
</feature>
<dbReference type="InterPro" id="IPR036874">
    <property type="entry name" value="Carbonic_anhydrase_sf"/>
</dbReference>
<feature type="binding site" evidence="7">
    <location>
        <position position="92"/>
    </location>
    <ligand>
        <name>Zn(2+)</name>
        <dbReference type="ChEBI" id="CHEBI:29105"/>
    </ligand>
</feature>